<proteinExistence type="predicted"/>
<evidence type="ECO:0000313" key="2">
    <source>
        <dbReference type="Proteomes" id="UP000192660"/>
    </source>
</evidence>
<organism evidence="1 2">
    <name type="scientific">Sulfobacillus thermosulfidooxidans (strain DSM 9293 / VKM B-1269 / AT-1)</name>
    <dbReference type="NCBI Taxonomy" id="929705"/>
    <lineage>
        <taxon>Bacteria</taxon>
        <taxon>Bacillati</taxon>
        <taxon>Bacillota</taxon>
        <taxon>Clostridia</taxon>
        <taxon>Eubacteriales</taxon>
        <taxon>Clostridiales Family XVII. Incertae Sedis</taxon>
        <taxon>Sulfobacillus</taxon>
    </lineage>
</organism>
<evidence type="ECO:0000313" key="1">
    <source>
        <dbReference type="EMBL" id="SMC08047.1"/>
    </source>
</evidence>
<reference evidence="2" key="1">
    <citation type="submission" date="2017-04" db="EMBL/GenBank/DDBJ databases">
        <authorList>
            <person name="Varghese N."/>
            <person name="Submissions S."/>
        </authorList>
    </citation>
    <scope>NUCLEOTIDE SEQUENCE [LARGE SCALE GENOMIC DNA]</scope>
    <source>
        <strain evidence="2">DSM 9293</strain>
    </source>
</reference>
<accession>A0A1W1WP14</accession>
<dbReference type="EMBL" id="FWWY01000002">
    <property type="protein sequence ID" value="SMC08047.1"/>
    <property type="molecule type" value="Genomic_DNA"/>
</dbReference>
<gene>
    <name evidence="1" type="ORF">SAMN00768000_3615</name>
</gene>
<dbReference type="RefSeq" id="WP_084662081.1">
    <property type="nucleotide sequence ID" value="NZ_FWWY01000002.1"/>
</dbReference>
<protein>
    <submittedName>
        <fullName evidence="1">Uncharacterized protein</fullName>
    </submittedName>
</protein>
<sequence>MPPVLVSSAFPTGVITVPGWSAKPWFSHHQHRWLVQLERYDPPRGGWLWHPNTNQPQTFLTLDAAQDAALAFCAEPTLALWHPNRGMR</sequence>
<dbReference type="Proteomes" id="UP000192660">
    <property type="component" value="Unassembled WGS sequence"/>
</dbReference>
<keyword evidence="2" id="KW-1185">Reference proteome</keyword>
<dbReference type="AlphaFoldDB" id="A0A1W1WP14"/>
<name>A0A1W1WP14_SULTA</name>